<dbReference type="PANTHER" id="PTHR24359:SF1">
    <property type="entry name" value="INHIBITOR OF NUCLEAR FACTOR KAPPA-B KINASE EPSILON SUBUNIT HOMOLOG 1-RELATED"/>
    <property type="match status" value="1"/>
</dbReference>
<feature type="region of interest" description="Disordered" evidence="1">
    <location>
        <begin position="215"/>
        <end position="239"/>
    </location>
</feature>
<dbReference type="GO" id="GO:0005524">
    <property type="term" value="F:ATP binding"/>
    <property type="evidence" value="ECO:0007669"/>
    <property type="project" value="InterPro"/>
</dbReference>
<dbReference type="SUPFAM" id="SSF56112">
    <property type="entry name" value="Protein kinase-like (PK-like)"/>
    <property type="match status" value="1"/>
</dbReference>
<accession>A0AAW0QHX6</accession>
<gene>
    <name evidence="3" type="ORF">PG999_012233</name>
</gene>
<dbReference type="EMBL" id="JAQQWP010000009">
    <property type="protein sequence ID" value="KAK8101859.1"/>
    <property type="molecule type" value="Genomic_DNA"/>
</dbReference>
<keyword evidence="4" id="KW-1185">Reference proteome</keyword>
<dbReference type="GO" id="GO:0004674">
    <property type="term" value="F:protein serine/threonine kinase activity"/>
    <property type="evidence" value="ECO:0007669"/>
    <property type="project" value="TreeGrafter"/>
</dbReference>
<evidence type="ECO:0000259" key="2">
    <source>
        <dbReference type="PROSITE" id="PS50011"/>
    </source>
</evidence>
<dbReference type="AlphaFoldDB" id="A0AAW0QHX6"/>
<dbReference type="InterPro" id="IPR000719">
    <property type="entry name" value="Prot_kinase_dom"/>
</dbReference>
<dbReference type="SMART" id="SM00220">
    <property type="entry name" value="S_TKc"/>
    <property type="match status" value="1"/>
</dbReference>
<organism evidence="3 4">
    <name type="scientific">Apiospora kogelbergensis</name>
    <dbReference type="NCBI Taxonomy" id="1337665"/>
    <lineage>
        <taxon>Eukaryota</taxon>
        <taxon>Fungi</taxon>
        <taxon>Dikarya</taxon>
        <taxon>Ascomycota</taxon>
        <taxon>Pezizomycotina</taxon>
        <taxon>Sordariomycetes</taxon>
        <taxon>Xylariomycetidae</taxon>
        <taxon>Amphisphaeriales</taxon>
        <taxon>Apiosporaceae</taxon>
        <taxon>Apiospora</taxon>
    </lineage>
</organism>
<dbReference type="InterPro" id="IPR011009">
    <property type="entry name" value="Kinase-like_dom_sf"/>
</dbReference>
<comment type="caution">
    <text evidence="3">The sequence shown here is derived from an EMBL/GenBank/DDBJ whole genome shotgun (WGS) entry which is preliminary data.</text>
</comment>
<feature type="domain" description="Protein kinase" evidence="2">
    <location>
        <begin position="209"/>
        <end position="553"/>
    </location>
</feature>
<dbReference type="PROSITE" id="PS50011">
    <property type="entry name" value="PROTEIN_KINASE_DOM"/>
    <property type="match status" value="1"/>
</dbReference>
<dbReference type="Gene3D" id="1.10.510.10">
    <property type="entry name" value="Transferase(Phosphotransferase) domain 1"/>
    <property type="match status" value="1"/>
</dbReference>
<dbReference type="Proteomes" id="UP001392437">
    <property type="component" value="Unassembled WGS sequence"/>
</dbReference>
<name>A0AAW0QHX6_9PEZI</name>
<evidence type="ECO:0000256" key="1">
    <source>
        <dbReference type="SAM" id="MobiDB-lite"/>
    </source>
</evidence>
<reference evidence="3 4" key="1">
    <citation type="submission" date="2023-01" db="EMBL/GenBank/DDBJ databases">
        <title>Analysis of 21 Apiospora genomes using comparative genomics revels a genus with tremendous synthesis potential of carbohydrate active enzymes and secondary metabolites.</title>
        <authorList>
            <person name="Sorensen T."/>
        </authorList>
    </citation>
    <scope>NUCLEOTIDE SEQUENCE [LARGE SCALE GENOMIC DNA]</scope>
    <source>
        <strain evidence="3 4">CBS 117206</strain>
    </source>
</reference>
<feature type="compositionally biased region" description="Basic and acidic residues" evidence="1">
    <location>
        <begin position="215"/>
        <end position="232"/>
    </location>
</feature>
<sequence length="553" mass="62899">MMQDTEPSSSECAHDGDCQCAIEALRDKCRQALFNASQADVSDERLRFIPRDTIVQEISPEFTLEVLQRVSKNHVAIAEIMQQAANRISPRQPDVCHCMKPFCTGSRVIFAALLFTGLHGMLEDFIREAPPEKCDSSLWELNSKDAPAVLGDSDPVLRQIQLLRGTQRDLFFHWMYQLRPLCFTTKRGGEPIKKLGLEDGLEDNIRLPWTSIEDAAKPSEDEPQDAENRPQKIEMQSSKVRKVHIHPSHHKLDGPDNAFALKTFTGDFGPEISRSDFKKELKANRCISRNDHIHPLLLAFEHRGSLSLLFPWTELGDLPAIWGKHPSPRHEGPSRQQISHEELHSPQWILRECLGIASAVAYIHGLDPECLLHADIKAENILGFPAHGSVILKLADFGNSKVLPSASSSTKVRGMAHTKTYRAPEFDIQDTVTIKFDVWSLGCLYLDFVTWALMGLDEIEEFQKRRLHEEKDLAANYENESEDTFFKRVAIPESRPSPSRPSRSRFQSAYKWIRHRKDSRNSSITDQNLVTEEFSRPVETQVRDPVTKVSHVY</sequence>
<proteinExistence type="predicted"/>
<protein>
    <recommendedName>
        <fullName evidence="2">Protein kinase domain-containing protein</fullName>
    </recommendedName>
</protein>
<evidence type="ECO:0000313" key="3">
    <source>
        <dbReference type="EMBL" id="KAK8101859.1"/>
    </source>
</evidence>
<dbReference type="Pfam" id="PF00069">
    <property type="entry name" value="Pkinase"/>
    <property type="match status" value="1"/>
</dbReference>
<dbReference type="PANTHER" id="PTHR24359">
    <property type="entry name" value="SERINE/THREONINE-PROTEIN KINASE SBK1"/>
    <property type="match status" value="1"/>
</dbReference>
<evidence type="ECO:0000313" key="4">
    <source>
        <dbReference type="Proteomes" id="UP001392437"/>
    </source>
</evidence>